<dbReference type="PIRSF" id="PIRSF036431">
    <property type="entry name" value="STHK_DctB"/>
    <property type="match status" value="1"/>
</dbReference>
<evidence type="ECO:0000256" key="7">
    <source>
        <dbReference type="ARBA" id="ARBA00022741"/>
    </source>
</evidence>
<evidence type="ECO:0000256" key="14">
    <source>
        <dbReference type="SAM" id="Phobius"/>
    </source>
</evidence>
<keyword evidence="5" id="KW-0808">Transferase</keyword>
<feature type="region of interest" description="Disordered" evidence="13">
    <location>
        <begin position="24"/>
        <end position="53"/>
    </location>
</feature>
<dbReference type="InterPro" id="IPR017055">
    <property type="entry name" value="Sig_transdc_His_kinase_DctB"/>
</dbReference>
<dbReference type="SUPFAM" id="SSF55874">
    <property type="entry name" value="ATPase domain of HSP90 chaperone/DNA topoisomerase II/histidine kinase"/>
    <property type="match status" value="1"/>
</dbReference>
<dbReference type="Proteomes" id="UP000286594">
    <property type="component" value="Unassembled WGS sequence"/>
</dbReference>
<evidence type="ECO:0000256" key="11">
    <source>
        <dbReference type="ARBA" id="ARBA00023012"/>
    </source>
</evidence>
<evidence type="ECO:0000313" key="17">
    <source>
        <dbReference type="Proteomes" id="UP000286594"/>
    </source>
</evidence>
<dbReference type="GO" id="GO:0000160">
    <property type="term" value="P:phosphorelay signal transduction system"/>
    <property type="evidence" value="ECO:0007669"/>
    <property type="project" value="UniProtKB-KW"/>
</dbReference>
<dbReference type="SMART" id="SM00387">
    <property type="entry name" value="HATPase_c"/>
    <property type="match status" value="1"/>
</dbReference>
<dbReference type="PANTHER" id="PTHR43065:SF46">
    <property type="entry name" value="C4-DICARBOXYLATE TRANSPORT SENSOR PROTEIN DCTB"/>
    <property type="match status" value="1"/>
</dbReference>
<evidence type="ECO:0000256" key="1">
    <source>
        <dbReference type="ARBA" id="ARBA00000085"/>
    </source>
</evidence>
<dbReference type="EC" id="2.7.13.3" evidence="3"/>
<keyword evidence="6 14" id="KW-0812">Transmembrane</keyword>
<keyword evidence="11" id="KW-0902">Two-component regulatory system</keyword>
<dbReference type="OrthoDB" id="7568856at2"/>
<dbReference type="InterPro" id="IPR003594">
    <property type="entry name" value="HATPase_dom"/>
</dbReference>
<dbReference type="InterPro" id="IPR005467">
    <property type="entry name" value="His_kinase_dom"/>
</dbReference>
<gene>
    <name evidence="16" type="ORF">EOW65_08525</name>
</gene>
<dbReference type="GO" id="GO:0004673">
    <property type="term" value="F:protein histidine kinase activity"/>
    <property type="evidence" value="ECO:0007669"/>
    <property type="project" value="UniProtKB-EC"/>
</dbReference>
<comment type="caution">
    <text evidence="16">The sequence shown here is derived from an EMBL/GenBank/DDBJ whole genome shotgun (WGS) entry which is preliminary data.</text>
</comment>
<dbReference type="InterPro" id="IPR004358">
    <property type="entry name" value="Sig_transdc_His_kin-like_C"/>
</dbReference>
<evidence type="ECO:0000313" key="16">
    <source>
        <dbReference type="EMBL" id="RWR49320.1"/>
    </source>
</evidence>
<keyword evidence="8 16" id="KW-0418">Kinase</keyword>
<dbReference type="Gene3D" id="6.10.250.3020">
    <property type="match status" value="1"/>
</dbReference>
<dbReference type="SUPFAM" id="SSF103190">
    <property type="entry name" value="Sensory domain-like"/>
    <property type="match status" value="1"/>
</dbReference>
<comment type="subcellular location">
    <subcellularLocation>
        <location evidence="2">Cell membrane</location>
        <topology evidence="2">Multi-pass membrane protein</topology>
    </subcellularLocation>
</comment>
<evidence type="ECO:0000259" key="15">
    <source>
        <dbReference type="PROSITE" id="PS50109"/>
    </source>
</evidence>
<evidence type="ECO:0000256" key="9">
    <source>
        <dbReference type="ARBA" id="ARBA00022840"/>
    </source>
</evidence>
<dbReference type="EMBL" id="SAVB01000009">
    <property type="protein sequence ID" value="RWR49320.1"/>
    <property type="molecule type" value="Genomic_DNA"/>
</dbReference>
<dbReference type="PRINTS" id="PR00344">
    <property type="entry name" value="BCTRLSENSOR"/>
</dbReference>
<keyword evidence="4" id="KW-1003">Cell membrane</keyword>
<evidence type="ECO:0000256" key="8">
    <source>
        <dbReference type="ARBA" id="ARBA00022777"/>
    </source>
</evidence>
<dbReference type="PROSITE" id="PS50109">
    <property type="entry name" value="HIS_KIN"/>
    <property type="match status" value="1"/>
</dbReference>
<dbReference type="PANTHER" id="PTHR43065">
    <property type="entry name" value="SENSOR HISTIDINE KINASE"/>
    <property type="match status" value="1"/>
</dbReference>
<dbReference type="Gene3D" id="3.30.450.20">
    <property type="entry name" value="PAS domain"/>
    <property type="match status" value="2"/>
</dbReference>
<feature type="domain" description="Histidine kinase" evidence="15">
    <location>
        <begin position="426"/>
        <end position="641"/>
    </location>
</feature>
<keyword evidence="9" id="KW-0067">ATP-binding</keyword>
<evidence type="ECO:0000256" key="13">
    <source>
        <dbReference type="SAM" id="MobiDB-lite"/>
    </source>
</evidence>
<proteinExistence type="predicted"/>
<keyword evidence="12" id="KW-0175">Coiled coil</keyword>
<dbReference type="Pfam" id="PF02518">
    <property type="entry name" value="HATPase_c"/>
    <property type="match status" value="1"/>
</dbReference>
<dbReference type="Gene3D" id="3.30.565.10">
    <property type="entry name" value="Histidine kinase-like ATPase, C-terminal domain"/>
    <property type="match status" value="1"/>
</dbReference>
<accession>A0A443LJE4</accession>
<keyword evidence="10 14" id="KW-1133">Transmembrane helix</keyword>
<keyword evidence="14" id="KW-0472">Membrane</keyword>
<evidence type="ECO:0000256" key="6">
    <source>
        <dbReference type="ARBA" id="ARBA00022692"/>
    </source>
</evidence>
<organism evidence="16 17">
    <name type="scientific">Paenirhodobacter ferrireducens</name>
    <dbReference type="NCBI Taxonomy" id="1215032"/>
    <lineage>
        <taxon>Bacteria</taxon>
        <taxon>Pseudomonadati</taxon>
        <taxon>Pseudomonadota</taxon>
        <taxon>Alphaproteobacteria</taxon>
        <taxon>Rhodobacterales</taxon>
        <taxon>Rhodobacter group</taxon>
        <taxon>Paenirhodobacter</taxon>
    </lineage>
</organism>
<comment type="catalytic activity">
    <reaction evidence="1">
        <text>ATP + protein L-histidine = ADP + protein N-phospho-L-histidine.</text>
        <dbReference type="EC" id="2.7.13.3"/>
    </reaction>
</comment>
<name>A0A443LJE4_9RHOB</name>
<protein>
    <recommendedName>
        <fullName evidence="3">histidine kinase</fullName>
        <ecNumber evidence="3">2.7.13.3</ecNumber>
    </recommendedName>
</protein>
<feature type="transmembrane region" description="Helical" evidence="14">
    <location>
        <begin position="341"/>
        <end position="362"/>
    </location>
</feature>
<evidence type="ECO:0000256" key="10">
    <source>
        <dbReference type="ARBA" id="ARBA00022989"/>
    </source>
</evidence>
<evidence type="ECO:0000256" key="3">
    <source>
        <dbReference type="ARBA" id="ARBA00012438"/>
    </source>
</evidence>
<evidence type="ECO:0000256" key="5">
    <source>
        <dbReference type="ARBA" id="ARBA00022679"/>
    </source>
</evidence>
<keyword evidence="17" id="KW-1185">Reference proteome</keyword>
<dbReference type="GO" id="GO:0005886">
    <property type="term" value="C:plasma membrane"/>
    <property type="evidence" value="ECO:0007669"/>
    <property type="project" value="UniProtKB-SubCell"/>
</dbReference>
<evidence type="ECO:0000256" key="4">
    <source>
        <dbReference type="ARBA" id="ARBA00022475"/>
    </source>
</evidence>
<feature type="coiled-coil region" evidence="12">
    <location>
        <begin position="383"/>
        <end position="410"/>
    </location>
</feature>
<dbReference type="InterPro" id="IPR029151">
    <property type="entry name" value="Sensor-like_sf"/>
</dbReference>
<dbReference type="Gene3D" id="1.10.287.130">
    <property type="match status" value="1"/>
</dbReference>
<evidence type="ECO:0000256" key="2">
    <source>
        <dbReference type="ARBA" id="ARBA00004651"/>
    </source>
</evidence>
<dbReference type="AlphaFoldDB" id="A0A443LJE4"/>
<sequence>MDVQKKSFDYIIYDLWRDPPGCRNAGPVPLHDGPRLAPRAASGQSSGQSEGARPVIRRPAGETQHALIAAAVVVTLAASGGAFVATRETALAALDQELADRLTVTRYAVVSEIERYRYLPSVVGQDARILRLLDRGDARAADEANAYLQTVRDLSHVDELFLLDTSGRTVATSNWNTPDSFLGQVYAFRPYFREALTRGEGRYYAVGVTTGKPGYFLSVRIGSEAHPLGVAVVKIEMTSLEATWVRANEAVGLADGLGIVFLAGRRDWRYRPLHQLSDAAVAQLVAERRYEGLGVATSAPLVEGGRLVAGGERLRLAGLGLEPDGWQVLAAAPEAPATATAWLVAAMTALGGALLSGAGLFWRQRRQIVRMRLEQADVLERRVAERTEDLAREVEERRRAEEELRRTHESLVHAAKLAVLGRMSSTIVHEVSQPLSALDNTLAAAELHLAAGAQAKAEKSLASARGLLRRMQEMVRSLKRFGARTRPEPAAPVSVAAALDTALEVLAPRLRELAVPVMADLPADLPPVAGNPGQLQQVLTNLVLNAAEATAGAGGTAPVTLSAEVGGGRLTLILADRGPGIPEELRDKVFEPFFTTRVTGEGLGLGLAIVRTILDHMGAGFSFRARPGGGTLTVLELPLFAPRDGGQP</sequence>
<feature type="compositionally biased region" description="Low complexity" evidence="13">
    <location>
        <begin position="40"/>
        <end position="49"/>
    </location>
</feature>
<dbReference type="InterPro" id="IPR036890">
    <property type="entry name" value="HATPase_C_sf"/>
</dbReference>
<keyword evidence="7" id="KW-0547">Nucleotide-binding</keyword>
<reference evidence="16 17" key="1">
    <citation type="submission" date="2019-01" db="EMBL/GenBank/DDBJ databases">
        <title>Sinorhodobacter populi sp. nov. isolated from the symptomatic bark tissue of Populus euramericana canker.</title>
        <authorList>
            <person name="Xu G."/>
        </authorList>
    </citation>
    <scope>NUCLEOTIDE SEQUENCE [LARGE SCALE GENOMIC DNA]</scope>
    <source>
        <strain evidence="16 17">CCTCC AB2012026</strain>
    </source>
</reference>
<evidence type="ECO:0000256" key="12">
    <source>
        <dbReference type="SAM" id="Coils"/>
    </source>
</evidence>
<dbReference type="CDD" id="cd12914">
    <property type="entry name" value="PDC1_DGC_like"/>
    <property type="match status" value="1"/>
</dbReference>
<dbReference type="GO" id="GO:0005524">
    <property type="term" value="F:ATP binding"/>
    <property type="evidence" value="ECO:0007669"/>
    <property type="project" value="UniProtKB-KW"/>
</dbReference>